<name>A0A9P9JG24_9HYPO</name>
<feature type="region of interest" description="Disordered" evidence="4">
    <location>
        <begin position="760"/>
        <end position="799"/>
    </location>
</feature>
<comment type="caution">
    <text evidence="6">The sequence shown here is derived from an EMBL/GenBank/DDBJ whole genome shotgun (WGS) entry which is preliminary data.</text>
</comment>
<feature type="compositionally biased region" description="Basic and acidic residues" evidence="4">
    <location>
        <begin position="218"/>
        <end position="228"/>
    </location>
</feature>
<dbReference type="InterPro" id="IPR007219">
    <property type="entry name" value="XnlR_reg_dom"/>
</dbReference>
<dbReference type="PANTHER" id="PTHR31001">
    <property type="entry name" value="UNCHARACTERIZED TRANSCRIPTIONAL REGULATORY PROTEIN"/>
    <property type="match status" value="1"/>
</dbReference>
<evidence type="ECO:0000256" key="4">
    <source>
        <dbReference type="SAM" id="MobiDB-lite"/>
    </source>
</evidence>
<dbReference type="PROSITE" id="PS00463">
    <property type="entry name" value="ZN2_CY6_FUNGAL_1"/>
    <property type="match status" value="1"/>
</dbReference>
<dbReference type="GO" id="GO:0005634">
    <property type="term" value="C:nucleus"/>
    <property type="evidence" value="ECO:0007669"/>
    <property type="project" value="UniProtKB-SubCell"/>
</dbReference>
<feature type="region of interest" description="Disordered" evidence="4">
    <location>
        <begin position="1"/>
        <end position="35"/>
    </location>
</feature>
<dbReference type="AlphaFoldDB" id="A0A9P9JG24"/>
<dbReference type="PANTHER" id="PTHR31001:SF50">
    <property type="entry name" value="ZN(II)2CYS6 TRANSCRIPTION FACTOR (EUROFUNG)"/>
    <property type="match status" value="1"/>
</dbReference>
<evidence type="ECO:0000256" key="3">
    <source>
        <dbReference type="ARBA" id="ARBA00023242"/>
    </source>
</evidence>
<dbReference type="PROSITE" id="PS50048">
    <property type="entry name" value="ZN2_CY6_FUNGAL_2"/>
    <property type="match status" value="1"/>
</dbReference>
<dbReference type="Pfam" id="PF00172">
    <property type="entry name" value="Zn_clus"/>
    <property type="match status" value="1"/>
</dbReference>
<keyword evidence="2" id="KW-0479">Metal-binding</keyword>
<dbReference type="SMART" id="SM00066">
    <property type="entry name" value="GAL4"/>
    <property type="match status" value="1"/>
</dbReference>
<evidence type="ECO:0000256" key="2">
    <source>
        <dbReference type="ARBA" id="ARBA00022723"/>
    </source>
</evidence>
<feature type="compositionally biased region" description="Acidic residues" evidence="4">
    <location>
        <begin position="202"/>
        <end position="211"/>
    </location>
</feature>
<feature type="region of interest" description="Disordered" evidence="4">
    <location>
        <begin position="133"/>
        <end position="157"/>
    </location>
</feature>
<gene>
    <name evidence="6" type="ORF">EDB81DRAFT_945139</name>
</gene>
<evidence type="ECO:0000259" key="5">
    <source>
        <dbReference type="PROSITE" id="PS50048"/>
    </source>
</evidence>
<dbReference type="InterPro" id="IPR036864">
    <property type="entry name" value="Zn2-C6_fun-type_DNA-bd_sf"/>
</dbReference>
<keyword evidence="7" id="KW-1185">Reference proteome</keyword>
<dbReference type="GO" id="GO:0000981">
    <property type="term" value="F:DNA-binding transcription factor activity, RNA polymerase II-specific"/>
    <property type="evidence" value="ECO:0007669"/>
    <property type="project" value="InterPro"/>
</dbReference>
<proteinExistence type="predicted"/>
<evidence type="ECO:0000313" key="6">
    <source>
        <dbReference type="EMBL" id="KAH7156723.1"/>
    </source>
</evidence>
<dbReference type="OrthoDB" id="3989227at2759"/>
<dbReference type="Pfam" id="PF04082">
    <property type="entry name" value="Fungal_trans"/>
    <property type="match status" value="1"/>
</dbReference>
<dbReference type="InterPro" id="IPR050613">
    <property type="entry name" value="Sec_Metabolite_Reg"/>
</dbReference>
<feature type="compositionally biased region" description="Low complexity" evidence="4">
    <location>
        <begin position="708"/>
        <end position="719"/>
    </location>
</feature>
<feature type="region of interest" description="Disordered" evidence="4">
    <location>
        <begin position="706"/>
        <end position="746"/>
    </location>
</feature>
<feature type="compositionally biased region" description="Low complexity" evidence="4">
    <location>
        <begin position="15"/>
        <end position="35"/>
    </location>
</feature>
<feature type="compositionally biased region" description="Low complexity" evidence="4">
    <location>
        <begin position="783"/>
        <end position="799"/>
    </location>
</feature>
<dbReference type="EMBL" id="JAGMUV010000005">
    <property type="protein sequence ID" value="KAH7156723.1"/>
    <property type="molecule type" value="Genomic_DNA"/>
</dbReference>
<dbReference type="GO" id="GO:0003677">
    <property type="term" value="F:DNA binding"/>
    <property type="evidence" value="ECO:0007669"/>
    <property type="project" value="InterPro"/>
</dbReference>
<dbReference type="InterPro" id="IPR001138">
    <property type="entry name" value="Zn2Cys6_DnaBD"/>
</dbReference>
<sequence>MSHFPAVPSGGAGDGSAAAPERNSTSSVSTPASASASASATKLRSCVVCRSRKVRCDKLSPCSNCRRANIACVVPSNDRPPRWARRLERITKDAASAERTPRDADPGALQVMERLRNLENLVKELSGQLEQANAAVESAHEREANRQMSTASSPDAAAMQQHFGRLVLQDTSQSHYIGSGFWSRVSDELDGLKIDTRRLANDDSDTSEDEDSPGKSSVTHELDRSPSERHSFLFRHNLTAAPPDLREFRPLPSQIPFLLNTFSENVNLLFQIVHIPHITQLTRGMRGVDLSSLSPANEALVFSISYAAVTSMEEDDVMDNFGATKAELNFKYRLGLEHALAKADFLNSPDIVLVQAFTIFLFLVRRHDSPKFVWMMTGLAIRMAQAIGLHRDGSHFENLSPYEVQMRRRVWWSICMLDIRASEDQGTDYTIASGSFDTKLPLNIDDANITPNTKEMPAEHQGITCMSIALVSYEMCEVTRQMMAPGAKPSLEEQSRLLNSLYEKLENGYLQYSTETWSIASLVMITCTRLVIAKLRLLIYLPVLFSPPSERFSDELRNRLLVAALEVAEYNHALNAEPEHRHWRWIYQTYTHWYAIVFLLIEVSRRPWSPIVERAWVALHSSWLIPAQPNAAKNLRTWVPLRKLMSKARKHRKVELERLRGDALAIDELEKSDHNIPVPASSGPFPMGKGEELFLQHWRTLVSKSARSGGLKPLSGPPGNVDSTQSVPAEQADVSQQNFTSDPSHLQQDMWSNMTIEPVDLADSSQSGGSRPSGMFTHTKQADVSSHSTPSTVPTDSSDGQMIGPGFTPWLWADNDPTVDVFADVDVNMDTDENVDWNNWLEIATGVEENMMSEEAEGFWPTPIS</sequence>
<organism evidence="6 7">
    <name type="scientific">Dactylonectria macrodidyma</name>
    <dbReference type="NCBI Taxonomy" id="307937"/>
    <lineage>
        <taxon>Eukaryota</taxon>
        <taxon>Fungi</taxon>
        <taxon>Dikarya</taxon>
        <taxon>Ascomycota</taxon>
        <taxon>Pezizomycotina</taxon>
        <taxon>Sordariomycetes</taxon>
        <taxon>Hypocreomycetidae</taxon>
        <taxon>Hypocreales</taxon>
        <taxon>Nectriaceae</taxon>
        <taxon>Dactylonectria</taxon>
    </lineage>
</organism>
<dbReference type="Proteomes" id="UP000738349">
    <property type="component" value="Unassembled WGS sequence"/>
</dbReference>
<dbReference type="SMART" id="SM00906">
    <property type="entry name" value="Fungal_trans"/>
    <property type="match status" value="1"/>
</dbReference>
<feature type="domain" description="Zn(2)-C6 fungal-type" evidence="5">
    <location>
        <begin position="45"/>
        <end position="74"/>
    </location>
</feature>
<feature type="compositionally biased region" description="Polar residues" evidence="4">
    <location>
        <begin position="721"/>
        <end position="746"/>
    </location>
</feature>
<dbReference type="CDD" id="cd12148">
    <property type="entry name" value="fungal_TF_MHR"/>
    <property type="match status" value="1"/>
</dbReference>
<dbReference type="Gene3D" id="4.10.240.10">
    <property type="entry name" value="Zn(2)-C6 fungal-type DNA-binding domain"/>
    <property type="match status" value="1"/>
</dbReference>
<dbReference type="SUPFAM" id="SSF57701">
    <property type="entry name" value="Zn2/Cys6 DNA-binding domain"/>
    <property type="match status" value="1"/>
</dbReference>
<keyword evidence="3" id="KW-0539">Nucleus</keyword>
<reference evidence="6" key="1">
    <citation type="journal article" date="2021" name="Nat. Commun.">
        <title>Genetic determinants of endophytism in the Arabidopsis root mycobiome.</title>
        <authorList>
            <person name="Mesny F."/>
            <person name="Miyauchi S."/>
            <person name="Thiergart T."/>
            <person name="Pickel B."/>
            <person name="Atanasova L."/>
            <person name="Karlsson M."/>
            <person name="Huettel B."/>
            <person name="Barry K.W."/>
            <person name="Haridas S."/>
            <person name="Chen C."/>
            <person name="Bauer D."/>
            <person name="Andreopoulos W."/>
            <person name="Pangilinan J."/>
            <person name="LaButti K."/>
            <person name="Riley R."/>
            <person name="Lipzen A."/>
            <person name="Clum A."/>
            <person name="Drula E."/>
            <person name="Henrissat B."/>
            <person name="Kohler A."/>
            <person name="Grigoriev I.V."/>
            <person name="Martin F.M."/>
            <person name="Hacquard S."/>
        </authorList>
    </citation>
    <scope>NUCLEOTIDE SEQUENCE</scope>
    <source>
        <strain evidence="6">MPI-CAGE-AT-0147</strain>
    </source>
</reference>
<comment type="subcellular location">
    <subcellularLocation>
        <location evidence="1">Nucleus</location>
    </subcellularLocation>
</comment>
<dbReference type="GO" id="GO:0006351">
    <property type="term" value="P:DNA-templated transcription"/>
    <property type="evidence" value="ECO:0007669"/>
    <property type="project" value="InterPro"/>
</dbReference>
<evidence type="ECO:0000256" key="1">
    <source>
        <dbReference type="ARBA" id="ARBA00004123"/>
    </source>
</evidence>
<feature type="region of interest" description="Disordered" evidence="4">
    <location>
        <begin position="200"/>
        <end position="228"/>
    </location>
</feature>
<protein>
    <submittedName>
        <fullName evidence="6">Fungal-specific transcription factor domain-containing protein</fullName>
    </submittedName>
</protein>
<evidence type="ECO:0000313" key="7">
    <source>
        <dbReference type="Proteomes" id="UP000738349"/>
    </source>
</evidence>
<dbReference type="CDD" id="cd00067">
    <property type="entry name" value="GAL4"/>
    <property type="match status" value="1"/>
</dbReference>
<dbReference type="GO" id="GO:0008270">
    <property type="term" value="F:zinc ion binding"/>
    <property type="evidence" value="ECO:0007669"/>
    <property type="project" value="InterPro"/>
</dbReference>
<accession>A0A9P9JG24</accession>